<reference evidence="1 2" key="1">
    <citation type="submission" date="2021-06" db="EMBL/GenBank/DDBJ databases">
        <authorList>
            <person name="Lu T."/>
            <person name="Wang Q."/>
            <person name="Han X."/>
        </authorList>
    </citation>
    <scope>NUCLEOTIDE SEQUENCE [LARGE SCALE GENOMIC DNA]</scope>
    <source>
        <strain evidence="1 2">LAM0050</strain>
    </source>
</reference>
<protein>
    <recommendedName>
        <fullName evidence="3">MOSC N-terminal beta barrel domain-containing protein</fullName>
    </recommendedName>
</protein>
<evidence type="ECO:0000313" key="2">
    <source>
        <dbReference type="Proteomes" id="UP000722165"/>
    </source>
</evidence>
<keyword evidence="2" id="KW-1185">Reference proteome</keyword>
<dbReference type="RefSeq" id="WP_217735437.1">
    <property type="nucleotide sequence ID" value="NZ_JAHSPR010000010.1"/>
</dbReference>
<sequence>MNETAKFTPVFSCMAVRDSVQPEYQNRWFLMDENAQVLEDSEGKTAELSLSIRFSYLVFRAPGMLRLDIPMDVLEDDEEAFESITLNGQSLRAVNEGELATAWFSNYYGKTIHLMKLHPEDHQALQATA</sequence>
<dbReference type="EMBL" id="JAHSPR010000010">
    <property type="protein sequence ID" value="MBV4397999.1"/>
    <property type="molecule type" value="Genomic_DNA"/>
</dbReference>
<evidence type="ECO:0008006" key="3">
    <source>
        <dbReference type="Google" id="ProtNLM"/>
    </source>
</evidence>
<dbReference type="Proteomes" id="UP000722165">
    <property type="component" value="Unassembled WGS sequence"/>
</dbReference>
<evidence type="ECO:0000313" key="1">
    <source>
        <dbReference type="EMBL" id="MBV4397999.1"/>
    </source>
</evidence>
<proteinExistence type="predicted"/>
<name>A0ABS6NRJ3_9BURK</name>
<gene>
    <name evidence="1" type="ORF">KU392_12180</name>
</gene>
<comment type="caution">
    <text evidence="1">The sequence shown here is derived from an EMBL/GenBank/DDBJ whole genome shotgun (WGS) entry which is preliminary data.</text>
</comment>
<accession>A0ABS6NRJ3</accession>
<dbReference type="SUPFAM" id="SSF141673">
    <property type="entry name" value="MOSC N-terminal domain-like"/>
    <property type="match status" value="1"/>
</dbReference>
<organism evidence="1 2">
    <name type="scientific">Advenella alkanexedens</name>
    <dbReference type="NCBI Taxonomy" id="1481665"/>
    <lineage>
        <taxon>Bacteria</taxon>
        <taxon>Pseudomonadati</taxon>
        <taxon>Pseudomonadota</taxon>
        <taxon>Betaproteobacteria</taxon>
        <taxon>Burkholderiales</taxon>
        <taxon>Alcaligenaceae</taxon>
    </lineage>
</organism>